<dbReference type="Pfam" id="PF05362">
    <property type="entry name" value="Lon_C"/>
    <property type="match status" value="1"/>
</dbReference>
<evidence type="ECO:0000256" key="13">
    <source>
        <dbReference type="PROSITE-ProRule" id="PRU01122"/>
    </source>
</evidence>
<dbReference type="Proteomes" id="UP000265882">
    <property type="component" value="Unassembled WGS sequence"/>
</dbReference>
<dbReference type="PROSITE" id="PS51787">
    <property type="entry name" value="LON_N"/>
    <property type="match status" value="1"/>
</dbReference>
<dbReference type="InterPro" id="IPR003593">
    <property type="entry name" value="AAA+_ATPase"/>
</dbReference>
<dbReference type="InterPro" id="IPR008269">
    <property type="entry name" value="Lon_proteolytic"/>
</dbReference>
<comment type="subcellular location">
    <subcellularLocation>
        <location evidence="1 9 10">Cytoplasm</location>
    </subcellularLocation>
</comment>
<comment type="caution">
    <text evidence="17">The sequence shown here is derived from an EMBL/GenBank/DDBJ whole genome shotgun (WGS) entry which is preliminary data.</text>
</comment>
<name>A0A3A4P0J7_ABYX5</name>
<dbReference type="FunFam" id="3.40.50.300:FF:000382">
    <property type="entry name" value="Lon protease homolog 2, peroxisomal"/>
    <property type="match status" value="1"/>
</dbReference>
<dbReference type="Pfam" id="PF02190">
    <property type="entry name" value="LON_substr_bdg"/>
    <property type="match status" value="1"/>
</dbReference>
<dbReference type="InterPro" id="IPR020568">
    <property type="entry name" value="Ribosomal_Su5_D2-typ_SF"/>
</dbReference>
<keyword evidence="5 9" id="KW-0378">Hydrolase</keyword>
<dbReference type="InterPro" id="IPR004815">
    <property type="entry name" value="Lon_bac/euk-typ"/>
</dbReference>
<dbReference type="PANTHER" id="PTHR10046">
    <property type="entry name" value="ATP DEPENDENT LON PROTEASE FAMILY MEMBER"/>
    <property type="match status" value="1"/>
</dbReference>
<evidence type="ECO:0000256" key="8">
    <source>
        <dbReference type="ARBA" id="ARBA00023016"/>
    </source>
</evidence>
<dbReference type="GO" id="GO:0005524">
    <property type="term" value="F:ATP binding"/>
    <property type="evidence" value="ECO:0007669"/>
    <property type="project" value="UniProtKB-UniRule"/>
</dbReference>
<sequence length="806" mass="89444">MTSFNDDNVPGGSATTEAPREINQIPDVLGILPLKNTVMFPFTVVPLSVGEKSSIALVDEAVSGAKIVGCVAMKDPGAERKPENLYEYGTAVTILRMMKLPDGTEALLVQGMSKIRIQRYVSLDPFLRARIEVIEEHDEISTRGEALFRNVLAQCQKIISLTPYLPDELQATLMNIDSPLRLVYLVCSVLKLDVKEKQGILELESVEEKLEKITQLLSREIEILELGGKIKSQVETEMTKTQREYFLREQLKAIQEELGEGDERQVEMKEIREKLDAKKLPEEARREAERELGRLAKLPPAAAEYHVIRTYLDWIIDLPWGEYTEDHLDLNRAQQVLDEDHYDLKEVKERIVEYLAVRQRKPDMKGPILCFVGPPGTGKTSLGQSIARALGRKFVRMSLGGIRDEAEIRGHRRTYIGALPGRIIQSIRRAGTANPVFMMDEVDKVGADFRGDPSSALLEVLDPEQNTSFRDHYLDLPFDLSQVMFITTANVLQTIHPALQDRMEILRLAGYTEDEKVWIAKKYLVPRQLEANGLKPENLEFEDEAIRKMANAYTREAGVRNLERTIGKVCRKVALDISTQRKEKERVTADNLIEYLGPEKFFPEVGLRTSHPGVATGLAWTEAGGQVLFVEALAMPGGKSLTLTGQLGDVMQESAKAALSYIRSKTKDLGVPNDFFSKEDIHLHVPAGAIPKDGPSAGITMAVAIASLLTGRPVRQDVAMTGEITLSGLVLPIGGVKEKILAAKRAGINTIILPKRNEKDLIEIEDESKAGLNFVFVETIDEGLGVALTDAQEQQAAGQPSQQAGA</sequence>
<protein>
    <recommendedName>
        <fullName evidence="9 10">Lon protease</fullName>
        <ecNumber evidence="9 10">3.4.21.53</ecNumber>
    </recommendedName>
    <alternativeName>
        <fullName evidence="9">ATP-dependent protease La</fullName>
    </alternativeName>
</protein>
<dbReference type="Gene3D" id="3.40.50.300">
    <property type="entry name" value="P-loop containing nucleotide triphosphate hydrolases"/>
    <property type="match status" value="1"/>
</dbReference>
<comment type="function">
    <text evidence="9">ATP-dependent serine protease that mediates the selective degradation of mutant and abnormal proteins as well as certain short-lived regulatory proteins. Required for cellular homeostasis and for survival from DNA damage and developmental changes induced by stress. Degrades polypeptides processively to yield small peptide fragments that are 5 to 10 amino acids long. Binds to DNA in a double-stranded, site-specific manner.</text>
</comment>
<evidence type="ECO:0000256" key="7">
    <source>
        <dbReference type="ARBA" id="ARBA00022840"/>
    </source>
</evidence>
<dbReference type="FunFam" id="1.20.5.5270:FF:000002">
    <property type="entry name" value="Lon protease homolog"/>
    <property type="match status" value="1"/>
</dbReference>
<evidence type="ECO:0000259" key="16">
    <source>
        <dbReference type="PROSITE" id="PS51787"/>
    </source>
</evidence>
<reference evidence="17 18" key="1">
    <citation type="journal article" date="2017" name="ISME J.">
        <title>Energy and carbon metabolisms in a deep terrestrial subsurface fluid microbial community.</title>
        <authorList>
            <person name="Momper L."/>
            <person name="Jungbluth S.P."/>
            <person name="Lee M.D."/>
            <person name="Amend J.P."/>
        </authorList>
    </citation>
    <scope>NUCLEOTIDE SEQUENCE [LARGE SCALE GENOMIC DNA]</scope>
    <source>
        <strain evidence="17">SURF_5</strain>
    </source>
</reference>
<dbReference type="InterPro" id="IPR027543">
    <property type="entry name" value="Lon_bac"/>
</dbReference>
<evidence type="ECO:0000313" key="17">
    <source>
        <dbReference type="EMBL" id="RJP23916.1"/>
    </source>
</evidence>
<dbReference type="SUPFAM" id="SSF88697">
    <property type="entry name" value="PUA domain-like"/>
    <property type="match status" value="1"/>
</dbReference>
<evidence type="ECO:0000256" key="9">
    <source>
        <dbReference type="HAMAP-Rule" id="MF_01973"/>
    </source>
</evidence>
<evidence type="ECO:0000256" key="12">
    <source>
        <dbReference type="PIRSR" id="PIRSR001174-2"/>
    </source>
</evidence>
<gene>
    <name evidence="9 17" type="primary">lon</name>
    <name evidence="17" type="ORF">C4520_05595</name>
</gene>
<evidence type="ECO:0000256" key="6">
    <source>
        <dbReference type="ARBA" id="ARBA00022825"/>
    </source>
</evidence>
<dbReference type="Gene3D" id="1.20.58.1480">
    <property type="match status" value="1"/>
</dbReference>
<comment type="subunit">
    <text evidence="9 10">Homohexamer. Organized in a ring with a central cavity.</text>
</comment>
<comment type="similarity">
    <text evidence="9 10 13 14">Belongs to the peptidase S16 family.</text>
</comment>
<dbReference type="InterPro" id="IPR014721">
    <property type="entry name" value="Ribsml_uS5_D2-typ_fold_subgr"/>
</dbReference>
<comment type="induction">
    <text evidence="9">By heat shock.</text>
</comment>
<evidence type="ECO:0000256" key="4">
    <source>
        <dbReference type="ARBA" id="ARBA00022741"/>
    </source>
</evidence>
<dbReference type="Gene3D" id="1.20.5.5270">
    <property type="match status" value="1"/>
</dbReference>
<dbReference type="EMBL" id="QZKU01000042">
    <property type="protein sequence ID" value="RJP23916.1"/>
    <property type="molecule type" value="Genomic_DNA"/>
</dbReference>
<feature type="binding site" evidence="9 12">
    <location>
        <begin position="373"/>
        <end position="380"/>
    </location>
    <ligand>
        <name>ATP</name>
        <dbReference type="ChEBI" id="CHEBI:30616"/>
    </ligand>
</feature>
<feature type="active site" evidence="9 11">
    <location>
        <position position="739"/>
    </location>
</feature>
<dbReference type="SUPFAM" id="SSF52540">
    <property type="entry name" value="P-loop containing nucleoside triphosphate hydrolases"/>
    <property type="match status" value="1"/>
</dbReference>
<evidence type="ECO:0000256" key="1">
    <source>
        <dbReference type="ARBA" id="ARBA00004496"/>
    </source>
</evidence>
<dbReference type="InterPro" id="IPR027065">
    <property type="entry name" value="Lon_Prtase"/>
</dbReference>
<keyword evidence="7 9" id="KW-0067">ATP-binding</keyword>
<accession>A0A3A4P0J7</accession>
<keyword evidence="8 9" id="KW-0346">Stress response</keyword>
<keyword evidence="4 9" id="KW-0547">Nucleotide-binding</keyword>
<dbReference type="GO" id="GO:0006515">
    <property type="term" value="P:protein quality control for misfolded or incompletely synthesized proteins"/>
    <property type="evidence" value="ECO:0007669"/>
    <property type="project" value="UniProtKB-UniRule"/>
</dbReference>
<dbReference type="Gene3D" id="2.30.130.40">
    <property type="entry name" value="LON domain-like"/>
    <property type="match status" value="1"/>
</dbReference>
<dbReference type="CDD" id="cd19500">
    <property type="entry name" value="RecA-like_Lon"/>
    <property type="match status" value="1"/>
</dbReference>
<dbReference type="SMART" id="SM00464">
    <property type="entry name" value="LON"/>
    <property type="match status" value="1"/>
</dbReference>
<dbReference type="Pfam" id="PF22667">
    <property type="entry name" value="Lon_lid"/>
    <property type="match status" value="1"/>
</dbReference>
<dbReference type="InterPro" id="IPR003111">
    <property type="entry name" value="Lon_prtase_N"/>
</dbReference>
<keyword evidence="6 9" id="KW-0720">Serine protease</keyword>
<dbReference type="InterPro" id="IPR027417">
    <property type="entry name" value="P-loop_NTPase"/>
</dbReference>
<dbReference type="InterPro" id="IPR015947">
    <property type="entry name" value="PUA-like_sf"/>
</dbReference>
<evidence type="ECO:0000256" key="11">
    <source>
        <dbReference type="PIRSR" id="PIRSR001174-1"/>
    </source>
</evidence>
<dbReference type="InterPro" id="IPR054594">
    <property type="entry name" value="Lon_lid"/>
</dbReference>
<dbReference type="PIRSF" id="PIRSF001174">
    <property type="entry name" value="Lon_proteas"/>
    <property type="match status" value="1"/>
</dbReference>
<dbReference type="GO" id="GO:0004176">
    <property type="term" value="F:ATP-dependent peptidase activity"/>
    <property type="evidence" value="ECO:0007669"/>
    <property type="project" value="UniProtKB-UniRule"/>
</dbReference>
<comment type="catalytic activity">
    <reaction evidence="9 10 13">
        <text>Hydrolysis of proteins in presence of ATP.</text>
        <dbReference type="EC" id="3.4.21.53"/>
    </reaction>
</comment>
<dbReference type="GO" id="GO:0043565">
    <property type="term" value="F:sequence-specific DNA binding"/>
    <property type="evidence" value="ECO:0007669"/>
    <property type="project" value="UniProtKB-UniRule"/>
</dbReference>
<dbReference type="GO" id="GO:0004252">
    <property type="term" value="F:serine-type endopeptidase activity"/>
    <property type="evidence" value="ECO:0007669"/>
    <property type="project" value="UniProtKB-UniRule"/>
</dbReference>
<dbReference type="AlphaFoldDB" id="A0A3A4P0J7"/>
<evidence type="ECO:0000256" key="5">
    <source>
        <dbReference type="ARBA" id="ARBA00022801"/>
    </source>
</evidence>
<dbReference type="PROSITE" id="PS51786">
    <property type="entry name" value="LON_PROTEOLYTIC"/>
    <property type="match status" value="1"/>
</dbReference>
<feature type="active site" evidence="9 11">
    <location>
        <position position="696"/>
    </location>
</feature>
<organism evidence="17 18">
    <name type="scientific">Abyssobacteria bacterium (strain SURF_5)</name>
    <dbReference type="NCBI Taxonomy" id="2093360"/>
    <lineage>
        <taxon>Bacteria</taxon>
        <taxon>Pseudomonadati</taxon>
        <taxon>Candidatus Hydrogenedentota</taxon>
        <taxon>Candidatus Abyssobacteria</taxon>
    </lineage>
</organism>
<feature type="domain" description="Lon N-terminal" evidence="16">
    <location>
        <begin position="29"/>
        <end position="221"/>
    </location>
</feature>
<feature type="domain" description="Lon proteolytic" evidence="15">
    <location>
        <begin position="609"/>
        <end position="790"/>
    </location>
</feature>
<evidence type="ECO:0000256" key="14">
    <source>
        <dbReference type="RuleBase" id="RU000591"/>
    </source>
</evidence>
<dbReference type="SUPFAM" id="SSF54211">
    <property type="entry name" value="Ribosomal protein S5 domain 2-like"/>
    <property type="match status" value="1"/>
</dbReference>
<dbReference type="PRINTS" id="PR00830">
    <property type="entry name" value="ENDOLAPTASE"/>
</dbReference>
<dbReference type="SMART" id="SM00382">
    <property type="entry name" value="AAA"/>
    <property type="match status" value="1"/>
</dbReference>
<dbReference type="Gene3D" id="3.30.230.10">
    <property type="match status" value="1"/>
</dbReference>
<dbReference type="HAMAP" id="MF_01973">
    <property type="entry name" value="lon_bact"/>
    <property type="match status" value="1"/>
</dbReference>
<keyword evidence="2 9" id="KW-0963">Cytoplasm</keyword>
<dbReference type="GO" id="GO:0005737">
    <property type="term" value="C:cytoplasm"/>
    <property type="evidence" value="ECO:0007669"/>
    <property type="project" value="UniProtKB-SubCell"/>
</dbReference>
<dbReference type="Gene3D" id="1.10.8.60">
    <property type="match status" value="1"/>
</dbReference>
<dbReference type="NCBIfam" id="TIGR00763">
    <property type="entry name" value="lon"/>
    <property type="match status" value="1"/>
</dbReference>
<evidence type="ECO:0000256" key="2">
    <source>
        <dbReference type="ARBA" id="ARBA00022490"/>
    </source>
</evidence>
<dbReference type="GO" id="GO:0034605">
    <property type="term" value="P:cellular response to heat"/>
    <property type="evidence" value="ECO:0007669"/>
    <property type="project" value="UniProtKB-UniRule"/>
</dbReference>
<dbReference type="PROSITE" id="PS01046">
    <property type="entry name" value="LON_SER"/>
    <property type="match status" value="1"/>
</dbReference>
<evidence type="ECO:0000259" key="15">
    <source>
        <dbReference type="PROSITE" id="PS51786"/>
    </source>
</evidence>
<evidence type="ECO:0000256" key="10">
    <source>
        <dbReference type="PIRNR" id="PIRNR001174"/>
    </source>
</evidence>
<dbReference type="EC" id="3.4.21.53" evidence="9 10"/>
<keyword evidence="3 9" id="KW-0645">Protease</keyword>
<evidence type="ECO:0000256" key="3">
    <source>
        <dbReference type="ARBA" id="ARBA00022670"/>
    </source>
</evidence>
<dbReference type="GO" id="GO:0016887">
    <property type="term" value="F:ATP hydrolysis activity"/>
    <property type="evidence" value="ECO:0007669"/>
    <property type="project" value="UniProtKB-UniRule"/>
</dbReference>
<dbReference type="Pfam" id="PF00004">
    <property type="entry name" value="AAA"/>
    <property type="match status" value="1"/>
</dbReference>
<proteinExistence type="evidence at transcript level"/>
<dbReference type="InterPro" id="IPR008268">
    <property type="entry name" value="Peptidase_S16_AS"/>
</dbReference>
<dbReference type="InterPro" id="IPR046336">
    <property type="entry name" value="Lon_prtase_N_sf"/>
</dbReference>
<dbReference type="InterPro" id="IPR003959">
    <property type="entry name" value="ATPase_AAA_core"/>
</dbReference>
<evidence type="ECO:0000313" key="18">
    <source>
        <dbReference type="Proteomes" id="UP000265882"/>
    </source>
</evidence>